<dbReference type="InterPro" id="IPR019885">
    <property type="entry name" value="Tscrpt_reg_HTH_AsnC-type_CS"/>
</dbReference>
<dbReference type="InterPro" id="IPR019887">
    <property type="entry name" value="Tscrpt_reg_AsnC/Lrp_C"/>
</dbReference>
<accession>A0A845DT47</accession>
<protein>
    <submittedName>
        <fullName evidence="5">Winged helix-turn-helix transcriptional regulator</fullName>
    </submittedName>
</protein>
<evidence type="ECO:0000259" key="4">
    <source>
        <dbReference type="PROSITE" id="PS50956"/>
    </source>
</evidence>
<dbReference type="InterPro" id="IPR036390">
    <property type="entry name" value="WH_DNA-bd_sf"/>
</dbReference>
<dbReference type="Gene3D" id="1.10.10.10">
    <property type="entry name" value="Winged helix-like DNA-binding domain superfamily/Winged helix DNA-binding domain"/>
    <property type="match status" value="1"/>
</dbReference>
<dbReference type="InterPro" id="IPR011991">
    <property type="entry name" value="ArsR-like_HTH"/>
</dbReference>
<dbReference type="RefSeq" id="WP_027954902.1">
    <property type="nucleotide sequence ID" value="NZ_WMET01000003.1"/>
</dbReference>
<dbReference type="GO" id="GO:0043565">
    <property type="term" value="F:sequence-specific DNA binding"/>
    <property type="evidence" value="ECO:0007669"/>
    <property type="project" value="InterPro"/>
</dbReference>
<evidence type="ECO:0000313" key="5">
    <source>
        <dbReference type="EMBL" id="MYL20773.1"/>
    </source>
</evidence>
<dbReference type="InterPro" id="IPR036388">
    <property type="entry name" value="WH-like_DNA-bd_sf"/>
</dbReference>
<sequence length="152" mass="17203">MKSNEFDQTDRIIVDELVRDGRISYVELAEKVGISRVAVKDRINSLINKGVIENFTAVINSERFGQNISAFFEVDVEPMNLQAVAQNLADNPSVASIYQMTGPSTLHMHVLVEDFKMLEAFINDELYSVEGITRVDSSIILKRFKSRKGYKL</sequence>
<dbReference type="GO" id="GO:0043200">
    <property type="term" value="P:response to amino acid"/>
    <property type="evidence" value="ECO:0007669"/>
    <property type="project" value="TreeGrafter"/>
</dbReference>
<comment type="caution">
    <text evidence="5">The sequence shown here is derived from an EMBL/GenBank/DDBJ whole genome shotgun (WGS) entry which is preliminary data.</text>
</comment>
<dbReference type="InterPro" id="IPR000485">
    <property type="entry name" value="AsnC-type_HTH_dom"/>
</dbReference>
<dbReference type="SUPFAM" id="SSF46785">
    <property type="entry name" value="Winged helix' DNA-binding domain"/>
    <property type="match status" value="1"/>
</dbReference>
<dbReference type="PANTHER" id="PTHR30154:SF34">
    <property type="entry name" value="TRANSCRIPTIONAL REGULATOR AZLB"/>
    <property type="match status" value="1"/>
</dbReference>
<dbReference type="PROSITE" id="PS50956">
    <property type="entry name" value="HTH_ASNC_2"/>
    <property type="match status" value="1"/>
</dbReference>
<evidence type="ECO:0000256" key="3">
    <source>
        <dbReference type="ARBA" id="ARBA00023163"/>
    </source>
</evidence>
<keyword evidence="1" id="KW-0805">Transcription regulation</keyword>
<evidence type="ECO:0000256" key="2">
    <source>
        <dbReference type="ARBA" id="ARBA00023125"/>
    </source>
</evidence>
<dbReference type="PANTHER" id="PTHR30154">
    <property type="entry name" value="LEUCINE-RESPONSIVE REGULATORY PROTEIN"/>
    <property type="match status" value="1"/>
</dbReference>
<dbReference type="Pfam" id="PF13412">
    <property type="entry name" value="HTH_24"/>
    <property type="match status" value="1"/>
</dbReference>
<dbReference type="PROSITE" id="PS00519">
    <property type="entry name" value="HTH_ASNC_1"/>
    <property type="match status" value="1"/>
</dbReference>
<name>A0A845DT47_9BACI</name>
<proteinExistence type="predicted"/>
<reference evidence="5 6" key="1">
    <citation type="submission" date="2019-11" db="EMBL/GenBank/DDBJ databases">
        <title>Genome sequences of 17 halophilic strains isolated from different environments.</title>
        <authorList>
            <person name="Furrow R.E."/>
        </authorList>
    </citation>
    <scope>NUCLEOTIDE SEQUENCE [LARGE SCALE GENOMIC DNA]</scope>
    <source>
        <strain evidence="5 6">22511_23_Filter</strain>
    </source>
</reference>
<gene>
    <name evidence="5" type="ORF">GLW04_12800</name>
</gene>
<keyword evidence="2" id="KW-0238">DNA-binding</keyword>
<dbReference type="PRINTS" id="PR00033">
    <property type="entry name" value="HTHASNC"/>
</dbReference>
<dbReference type="Gene3D" id="3.30.70.920">
    <property type="match status" value="1"/>
</dbReference>
<dbReference type="InterPro" id="IPR011008">
    <property type="entry name" value="Dimeric_a/b-barrel"/>
</dbReference>
<dbReference type="SMART" id="SM00344">
    <property type="entry name" value="HTH_ASNC"/>
    <property type="match status" value="1"/>
</dbReference>
<evidence type="ECO:0000313" key="6">
    <source>
        <dbReference type="Proteomes" id="UP000460949"/>
    </source>
</evidence>
<dbReference type="AlphaFoldDB" id="A0A845DT47"/>
<dbReference type="Pfam" id="PF01037">
    <property type="entry name" value="AsnC_trans_reg"/>
    <property type="match status" value="1"/>
</dbReference>
<organism evidence="5 6">
    <name type="scientific">Halobacillus litoralis</name>
    <dbReference type="NCBI Taxonomy" id="45668"/>
    <lineage>
        <taxon>Bacteria</taxon>
        <taxon>Bacillati</taxon>
        <taxon>Bacillota</taxon>
        <taxon>Bacilli</taxon>
        <taxon>Bacillales</taxon>
        <taxon>Bacillaceae</taxon>
        <taxon>Halobacillus</taxon>
    </lineage>
</organism>
<dbReference type="Proteomes" id="UP000460949">
    <property type="component" value="Unassembled WGS sequence"/>
</dbReference>
<dbReference type="OrthoDB" id="529868at2"/>
<dbReference type="EMBL" id="WMET01000003">
    <property type="protein sequence ID" value="MYL20773.1"/>
    <property type="molecule type" value="Genomic_DNA"/>
</dbReference>
<dbReference type="SUPFAM" id="SSF54909">
    <property type="entry name" value="Dimeric alpha+beta barrel"/>
    <property type="match status" value="1"/>
</dbReference>
<feature type="domain" description="HTH asnC-type" evidence="4">
    <location>
        <begin position="6"/>
        <end position="67"/>
    </location>
</feature>
<evidence type="ECO:0000256" key="1">
    <source>
        <dbReference type="ARBA" id="ARBA00023015"/>
    </source>
</evidence>
<keyword evidence="3" id="KW-0804">Transcription</keyword>
<dbReference type="GO" id="GO:0005829">
    <property type="term" value="C:cytosol"/>
    <property type="evidence" value="ECO:0007669"/>
    <property type="project" value="TreeGrafter"/>
</dbReference>
<dbReference type="CDD" id="cd00090">
    <property type="entry name" value="HTH_ARSR"/>
    <property type="match status" value="1"/>
</dbReference>
<dbReference type="InterPro" id="IPR019888">
    <property type="entry name" value="Tscrpt_reg_AsnC-like"/>
</dbReference>